<dbReference type="Proteomes" id="UP001205080">
    <property type="component" value="Unassembled WGS sequence"/>
</dbReference>
<sequence length="154" mass="17367">MIQVVDNVYELSNRFFSHSTFSTPAVAVVPTPNGPNPHGKAPLSLGAQLPTLNEANAQDVVKVRLNLALNEPGKVYYTVQAEGVWDKREDSPQFDLDTWETFVCDIALPQLFAVCKYEQVALTRSRQLIHARFSLDTESRFIGDMRQRLRTENS</sequence>
<accession>A0ABD4TUA5</accession>
<gene>
    <name evidence="1" type="ORF">KBX22_06390</name>
</gene>
<name>A0ABD4TUA5_9CORY</name>
<dbReference type="EMBL" id="JAGPYW010000005">
    <property type="protein sequence ID" value="MCQ4614361.1"/>
    <property type="molecule type" value="Genomic_DNA"/>
</dbReference>
<comment type="caution">
    <text evidence="1">The sequence shown here is derived from an EMBL/GenBank/DDBJ whole genome shotgun (WGS) entry which is preliminary data.</text>
</comment>
<protein>
    <submittedName>
        <fullName evidence="1">Uncharacterized protein</fullName>
    </submittedName>
</protein>
<evidence type="ECO:0000313" key="2">
    <source>
        <dbReference type="Proteomes" id="UP001205080"/>
    </source>
</evidence>
<proteinExistence type="predicted"/>
<organism evidence="1 2">
    <name type="scientific">Corynebacterium pseudogenitalium</name>
    <dbReference type="NCBI Taxonomy" id="38303"/>
    <lineage>
        <taxon>Bacteria</taxon>
        <taxon>Bacillati</taxon>
        <taxon>Actinomycetota</taxon>
        <taxon>Actinomycetes</taxon>
        <taxon>Mycobacteriales</taxon>
        <taxon>Corynebacteriaceae</taxon>
        <taxon>Corynebacterium</taxon>
    </lineage>
</organism>
<dbReference type="RefSeq" id="WP_256000833.1">
    <property type="nucleotide sequence ID" value="NZ_JAGPYW010000005.1"/>
</dbReference>
<reference evidence="1 2" key="1">
    <citation type="submission" date="2021-04" db="EMBL/GenBank/DDBJ databases">
        <title>Corynebacterium genitalium sp. nov. and Corynebacterium genitalium sp. nov., two new species of the genus Corynebacterium.</title>
        <authorList>
            <person name="Jaen-Luchoro D."/>
            <person name="Pinyeiro-Iglesias B."/>
            <person name="Al-Shaer S."/>
            <person name="Karlsson R."/>
            <person name="Gonzales-Siles L."/>
            <person name="Cardew S."/>
            <person name="Jensie-Markopolous S."/>
            <person name="Ohlen M."/>
            <person name="Inganas E."/>
            <person name="Moore E.R.B."/>
        </authorList>
    </citation>
    <scope>NUCLEOTIDE SEQUENCE [LARGE SCALE GENOMIC DNA]</scope>
    <source>
        <strain evidence="1 2">CCUG 55013</strain>
    </source>
</reference>
<dbReference type="AlphaFoldDB" id="A0ABD4TUA5"/>
<evidence type="ECO:0000313" key="1">
    <source>
        <dbReference type="EMBL" id="MCQ4614361.1"/>
    </source>
</evidence>